<dbReference type="GO" id="GO:0005112">
    <property type="term" value="F:Notch binding"/>
    <property type="evidence" value="ECO:0007669"/>
    <property type="project" value="TreeGrafter"/>
</dbReference>
<feature type="region of interest" description="Disordered" evidence="2">
    <location>
        <begin position="370"/>
        <end position="409"/>
    </location>
</feature>
<feature type="region of interest" description="Disordered" evidence="2">
    <location>
        <begin position="319"/>
        <end position="352"/>
    </location>
</feature>
<proteinExistence type="predicted"/>
<evidence type="ECO:0000259" key="4">
    <source>
        <dbReference type="PROSITE" id="PS50026"/>
    </source>
</evidence>
<evidence type="ECO:0000256" key="2">
    <source>
        <dbReference type="SAM" id="MobiDB-lite"/>
    </source>
</evidence>
<keyword evidence="3" id="KW-0472">Membrane</keyword>
<feature type="compositionally biased region" description="Acidic residues" evidence="2">
    <location>
        <begin position="396"/>
        <end position="409"/>
    </location>
</feature>
<accession>A0A9P1IQC8</accession>
<feature type="transmembrane region" description="Helical" evidence="3">
    <location>
        <begin position="242"/>
        <end position="261"/>
    </location>
</feature>
<gene>
    <name evidence="5" type="ORF">CAMP_LOCUS10859</name>
</gene>
<sequence length="409" mass="45898">MGKQREVSKTLKTKKIIITTFFLTYDSRRRNPRILHSTYMMRTAAGASNRLWVGPLMLVIIIALIYLLSLMPATQPMSNNVLIMPPENPQEYAMKGQIHSEIEDRGYKHISGSEVSNCINGRTNETDGTCVCLNGYNGKNCEFHICSNNGEYNSTSSRCSCRSNFYGPNCAFECHGIFNPITMKCECENNRECSRCPNGRLSDGKCVCPPGFTGPSCTICDPQSPYNCEALFKSHRAVNSRLTLSGLSFCIITVGLLCVGARRRRSQMAPMSDETWYRVFHPNNNRPFRCRHDYMCGGSWVPRDRALIVAPGRVSMSSTTTPRIHRLATPPPSYTSVDESATSDIQTLPPTYEEATRIEIVDEVMPTEVVIPEEDSNDEQKDSTSSTGEIHIQVEDDRENGEDQQENHE</sequence>
<dbReference type="InterPro" id="IPR050906">
    <property type="entry name" value="Notch_signaling"/>
</dbReference>
<dbReference type="Proteomes" id="UP001152747">
    <property type="component" value="Unassembled WGS sequence"/>
</dbReference>
<evidence type="ECO:0000256" key="3">
    <source>
        <dbReference type="SAM" id="Phobius"/>
    </source>
</evidence>
<dbReference type="PROSITE" id="PS50026">
    <property type="entry name" value="EGF_3"/>
    <property type="match status" value="2"/>
</dbReference>
<name>A0A9P1IQC8_9PELO</name>
<dbReference type="InterPro" id="IPR000742">
    <property type="entry name" value="EGF"/>
</dbReference>
<feature type="domain" description="EGF-like" evidence="4">
    <location>
        <begin position="189"/>
        <end position="218"/>
    </location>
</feature>
<feature type="compositionally biased region" description="Polar residues" evidence="2">
    <location>
        <begin position="334"/>
        <end position="349"/>
    </location>
</feature>
<comment type="caution">
    <text evidence="1">Lacks conserved residue(s) required for the propagation of feature annotation.</text>
</comment>
<dbReference type="PANTHER" id="PTHR24044:SF420">
    <property type="entry name" value="DELTA AND NOTCH-LIKE EPIDERMAL GROWTH FACTOR-RELATED RECEPTOR ISOFORM X1"/>
    <property type="match status" value="1"/>
</dbReference>
<dbReference type="EMBL" id="CANHGI010000004">
    <property type="protein sequence ID" value="CAI5448222.1"/>
    <property type="molecule type" value="Genomic_DNA"/>
</dbReference>
<dbReference type="PROSITE" id="PS00022">
    <property type="entry name" value="EGF_1"/>
    <property type="match status" value="2"/>
</dbReference>
<protein>
    <recommendedName>
        <fullName evidence="4">EGF-like domain-containing protein</fullName>
    </recommendedName>
</protein>
<feature type="disulfide bond" evidence="1">
    <location>
        <begin position="161"/>
        <end position="170"/>
    </location>
</feature>
<evidence type="ECO:0000256" key="1">
    <source>
        <dbReference type="PROSITE-ProRule" id="PRU00076"/>
    </source>
</evidence>
<evidence type="ECO:0000313" key="6">
    <source>
        <dbReference type="Proteomes" id="UP001152747"/>
    </source>
</evidence>
<evidence type="ECO:0000313" key="5">
    <source>
        <dbReference type="EMBL" id="CAI5448222.1"/>
    </source>
</evidence>
<keyword evidence="3" id="KW-0812">Transmembrane</keyword>
<dbReference type="Gene3D" id="2.10.25.10">
    <property type="entry name" value="Laminin"/>
    <property type="match status" value="1"/>
</dbReference>
<keyword evidence="1" id="KW-1015">Disulfide bond</keyword>
<dbReference type="OrthoDB" id="6130531at2759"/>
<dbReference type="AlphaFoldDB" id="A0A9P1IQC8"/>
<keyword evidence="1" id="KW-0245">EGF-like domain</keyword>
<keyword evidence="6" id="KW-1185">Reference proteome</keyword>
<dbReference type="PANTHER" id="PTHR24044">
    <property type="entry name" value="NOTCH LIGAND FAMILY MEMBER"/>
    <property type="match status" value="1"/>
</dbReference>
<reference evidence="5" key="1">
    <citation type="submission" date="2022-11" db="EMBL/GenBank/DDBJ databases">
        <authorList>
            <person name="Kikuchi T."/>
        </authorList>
    </citation>
    <scope>NUCLEOTIDE SEQUENCE</scope>
    <source>
        <strain evidence="5">PS1010</strain>
    </source>
</reference>
<feature type="domain" description="EGF-like" evidence="4">
    <location>
        <begin position="137"/>
        <end position="171"/>
    </location>
</feature>
<feature type="transmembrane region" description="Helical" evidence="3">
    <location>
        <begin position="51"/>
        <end position="71"/>
    </location>
</feature>
<dbReference type="SMART" id="SM00181">
    <property type="entry name" value="EGF"/>
    <property type="match status" value="2"/>
</dbReference>
<feature type="disulfide bond" evidence="1">
    <location>
        <begin position="208"/>
        <end position="217"/>
    </location>
</feature>
<organism evidence="5 6">
    <name type="scientific">Caenorhabditis angaria</name>
    <dbReference type="NCBI Taxonomy" id="860376"/>
    <lineage>
        <taxon>Eukaryota</taxon>
        <taxon>Metazoa</taxon>
        <taxon>Ecdysozoa</taxon>
        <taxon>Nematoda</taxon>
        <taxon>Chromadorea</taxon>
        <taxon>Rhabditida</taxon>
        <taxon>Rhabditina</taxon>
        <taxon>Rhabditomorpha</taxon>
        <taxon>Rhabditoidea</taxon>
        <taxon>Rhabditidae</taxon>
        <taxon>Peloderinae</taxon>
        <taxon>Caenorhabditis</taxon>
    </lineage>
</organism>
<keyword evidence="3" id="KW-1133">Transmembrane helix</keyword>
<comment type="caution">
    <text evidence="5">The sequence shown here is derived from an EMBL/GenBank/DDBJ whole genome shotgun (WGS) entry which is preliminary data.</text>
</comment>